<dbReference type="AlphaFoldDB" id="A0A377G863"/>
<gene>
    <name evidence="1" type="ORF">NCTC11370_01024</name>
</gene>
<organism evidence="1 2">
    <name type="scientific">Fluoribacter dumoffii</name>
    <dbReference type="NCBI Taxonomy" id="463"/>
    <lineage>
        <taxon>Bacteria</taxon>
        <taxon>Pseudomonadati</taxon>
        <taxon>Pseudomonadota</taxon>
        <taxon>Gammaproteobacteria</taxon>
        <taxon>Legionellales</taxon>
        <taxon>Legionellaceae</taxon>
        <taxon>Fluoribacter</taxon>
    </lineage>
</organism>
<accession>A0A377G863</accession>
<evidence type="ECO:0008006" key="3">
    <source>
        <dbReference type="Google" id="ProtNLM"/>
    </source>
</evidence>
<dbReference type="STRING" id="1094715.GCA_000236165_01398"/>
<dbReference type="OrthoDB" id="5639141at2"/>
<dbReference type="RefSeq" id="WP_010653248.1">
    <property type="nucleotide sequence ID" value="NZ_JAPHOO010000001.1"/>
</dbReference>
<keyword evidence="2" id="KW-1185">Reference proteome</keyword>
<reference evidence="1 2" key="1">
    <citation type="submission" date="2018-06" db="EMBL/GenBank/DDBJ databases">
        <authorList>
            <consortium name="Pathogen Informatics"/>
            <person name="Doyle S."/>
        </authorList>
    </citation>
    <scope>NUCLEOTIDE SEQUENCE [LARGE SCALE GENOMIC DNA]</scope>
    <source>
        <strain evidence="1 2">NCTC11370</strain>
    </source>
</reference>
<sequence length="147" mass="17017">MSQNNSCYGLNLLPIYLDIIEERLESALSQLKNLQQMQVPSQPLDPKTLGGIIKYHEAQKINNQTCFEQCKQWRNDNPNEEQLHQIAHIEKSAAKLELVAQEILKSAEYIKGKNNNLIQEINRNCSERKTLVRKGKPPHRKENPNIF</sequence>
<dbReference type="Proteomes" id="UP000254554">
    <property type="component" value="Unassembled WGS sequence"/>
</dbReference>
<name>A0A377G863_9GAMM</name>
<protein>
    <recommendedName>
        <fullName evidence="3">FlgN protein</fullName>
    </recommendedName>
</protein>
<dbReference type="EMBL" id="UGGT01000001">
    <property type="protein sequence ID" value="STO20963.1"/>
    <property type="molecule type" value="Genomic_DNA"/>
</dbReference>
<evidence type="ECO:0000313" key="1">
    <source>
        <dbReference type="EMBL" id="STO20963.1"/>
    </source>
</evidence>
<evidence type="ECO:0000313" key="2">
    <source>
        <dbReference type="Proteomes" id="UP000254554"/>
    </source>
</evidence>
<proteinExistence type="predicted"/>